<dbReference type="Pfam" id="PF01636">
    <property type="entry name" value="APH"/>
    <property type="match status" value="1"/>
</dbReference>
<organism evidence="2 3">
    <name type="scientific">Lasallia pustulata</name>
    <dbReference type="NCBI Taxonomy" id="136370"/>
    <lineage>
        <taxon>Eukaryota</taxon>
        <taxon>Fungi</taxon>
        <taxon>Dikarya</taxon>
        <taxon>Ascomycota</taxon>
        <taxon>Pezizomycotina</taxon>
        <taxon>Lecanoromycetes</taxon>
        <taxon>OSLEUM clade</taxon>
        <taxon>Umbilicariomycetidae</taxon>
        <taxon>Umbilicariales</taxon>
        <taxon>Umbilicariaceae</taxon>
        <taxon>Lasallia</taxon>
    </lineage>
</organism>
<reference evidence="2 3" key="1">
    <citation type="submission" date="2019-09" db="EMBL/GenBank/DDBJ databases">
        <title>The hologenome of the rock-dwelling lichen Lasallia pustulata.</title>
        <authorList>
            <person name="Greshake Tzovaras B."/>
            <person name="Segers F."/>
            <person name="Bicker A."/>
            <person name="Dal Grande F."/>
            <person name="Otte J."/>
            <person name="Hankeln T."/>
            <person name="Schmitt I."/>
            <person name="Ebersberger I."/>
        </authorList>
    </citation>
    <scope>NUCLEOTIDE SEQUENCE [LARGE SCALE GENOMIC DNA]</scope>
    <source>
        <strain evidence="2">A1-1</strain>
    </source>
</reference>
<feature type="domain" description="Aminoglycoside phosphotransferase" evidence="1">
    <location>
        <begin position="91"/>
        <end position="269"/>
    </location>
</feature>
<dbReference type="Gene3D" id="3.90.1200.10">
    <property type="match status" value="1"/>
</dbReference>
<comment type="caution">
    <text evidence="2">The sequence shown here is derived from an EMBL/GenBank/DDBJ whole genome shotgun (WGS) entry which is preliminary data.</text>
</comment>
<proteinExistence type="predicted"/>
<dbReference type="InterPro" id="IPR002575">
    <property type="entry name" value="Aminoglycoside_PTrfase"/>
</dbReference>
<evidence type="ECO:0000313" key="3">
    <source>
        <dbReference type="Proteomes" id="UP000324767"/>
    </source>
</evidence>
<dbReference type="AlphaFoldDB" id="A0A5M8PEG8"/>
<protein>
    <recommendedName>
        <fullName evidence="1">Aminoglycoside phosphotransferase domain-containing protein</fullName>
    </recommendedName>
</protein>
<gene>
    <name evidence="2" type="ORF">FRX48_08716</name>
</gene>
<dbReference type="PANTHER" id="PTHR21310:SF54">
    <property type="entry name" value="AMINOGLYCOSIDE PHOSPHOTRANSFERASE DOMAIN-CONTAINING PROTEIN"/>
    <property type="match status" value="1"/>
</dbReference>
<name>A0A5M8PEG8_9LECA</name>
<dbReference type="SUPFAM" id="SSF56112">
    <property type="entry name" value="Protein kinase-like (PK-like)"/>
    <property type="match status" value="1"/>
</dbReference>
<evidence type="ECO:0000259" key="1">
    <source>
        <dbReference type="Pfam" id="PF01636"/>
    </source>
</evidence>
<dbReference type="EMBL" id="VXIT01000017">
    <property type="protein sequence ID" value="KAA6407473.1"/>
    <property type="molecule type" value="Genomic_DNA"/>
</dbReference>
<dbReference type="InterPro" id="IPR011009">
    <property type="entry name" value="Kinase-like_dom_sf"/>
</dbReference>
<dbReference type="Proteomes" id="UP000324767">
    <property type="component" value="Unassembled WGS sequence"/>
</dbReference>
<accession>A0A5M8PEG8</accession>
<dbReference type="OrthoDB" id="5404599at2759"/>
<evidence type="ECO:0000313" key="2">
    <source>
        <dbReference type="EMBL" id="KAA6407473.1"/>
    </source>
</evidence>
<dbReference type="InterPro" id="IPR051678">
    <property type="entry name" value="AGP_Transferase"/>
</dbReference>
<sequence>MTSIPRDPVRLSVSILPSDERKIFQDSSFFTRGGGPHTLPSPAQVRAAADVQENKKVPFRQSIAVRFPSLNLIVKYGNMITNAEGQCLWAIRHLLHNAVPVPEVYGWCRDGNDVFIYMEMIHGDTLEQRWDGLTAEEKLEVCQQLHGIMENLRRLEQDSGAKFIGNINRKPLLDILFAGARHTPGPFPSISSFHDYFHTGGKGSSPSSSPDPYRVSLPDNVPITFTHSDLHRSNIIVTPAGMHPVRVLALIDWHQSGWLPAYWEYCKASFSSPHEDKWVTECVPKFLEKWECYEAWSYFQMAYWI</sequence>
<dbReference type="PANTHER" id="PTHR21310">
    <property type="entry name" value="AMINOGLYCOSIDE PHOSPHOTRANSFERASE-RELATED-RELATED"/>
    <property type="match status" value="1"/>
</dbReference>